<evidence type="ECO:0000259" key="4">
    <source>
        <dbReference type="Pfam" id="PF19838"/>
    </source>
</evidence>
<name>A0A4R1L1V9_9BACT</name>
<dbReference type="InterPro" id="IPR020889">
    <property type="entry name" value="LipoPS_assembly_LptD"/>
</dbReference>
<organism evidence="5 6">
    <name type="scientific">Acidipila rosea</name>
    <dbReference type="NCBI Taxonomy" id="768535"/>
    <lineage>
        <taxon>Bacteria</taxon>
        <taxon>Pseudomonadati</taxon>
        <taxon>Acidobacteriota</taxon>
        <taxon>Terriglobia</taxon>
        <taxon>Terriglobales</taxon>
        <taxon>Acidobacteriaceae</taxon>
        <taxon>Acidipila</taxon>
    </lineage>
</organism>
<feature type="signal peptide" evidence="2">
    <location>
        <begin position="1"/>
        <end position="27"/>
    </location>
</feature>
<proteinExistence type="inferred from homology"/>
<feature type="domain" description="LptD C-terminal" evidence="3">
    <location>
        <begin position="343"/>
        <end position="715"/>
    </location>
</feature>
<keyword evidence="6" id="KW-1185">Reference proteome</keyword>
<accession>A0A4R1L1V9</accession>
<dbReference type="Proteomes" id="UP000295210">
    <property type="component" value="Unassembled WGS sequence"/>
</dbReference>
<evidence type="ECO:0000256" key="2">
    <source>
        <dbReference type="SAM" id="SignalP"/>
    </source>
</evidence>
<dbReference type="InterPro" id="IPR007543">
    <property type="entry name" value="LptD_C"/>
</dbReference>
<sequence length="839" mass="92712">MPQVMRARFLLCTMLLVLCHPRLCPQALTKQFPPHDLGQTGESQRGGADGATELPDDPSAISGVAVATPAPAAQSGVPVKIEARVQRKQGDLYTLNGAVVIHYRSYVVHADRATYNQATGEVTADGHLMLDGGPDNEHIIASRGVMNLNKQTGHYYDVVGTLGASRNPRNKTVYMAPNPLAITGREVIKLGPQRYQVIAGTMTSCRLPDPDWLMLSHEINLQDGKASAKNTIFKLLGIPIFYLPYASHPVDGESRQSGLLLPITGNDTQRGLILGEEAYFVLGRSADLTIGTEYFSKRGWGPLGQFRYRGRAQNFFKVNFHSLLDRGLQPGNINQGGVDLLLDGRRDLNSSTRAITDIEYLSSYVYRQAFEENYALAIDSEVKSQAFVTHFNRALAESLRFDRYQSFQSSVQLGDEIRILHLPSLRFDAVDQPMGRTPFVAGMRSSIAAVSRSEPANAAFTQVFRVRDVPRVDLYPHLAMPLSSGGWTLHPQIALRDTFYGRSQNPGPLGVVPTVRQASLNRKDWEADVDLHPPAMERDFDAPWLRRLFGGDLRHTIEPDVEYRYVSGIGNFNSVLRFDDVDVVSDTNEVDYSLTQRLFRRHLHPRPCKGDEALGPDTQCGGGTIDWLSWKLSQKYFLNTNFGGAVTPGTRNVLSTTLDLTGVAFLTGPRSISPVVSQLKLRTTDATDFEWDIDYDKDLGRITTSNVFAGYKLGNYNVTVGDSHLNAPEGVTATQPTTVTTLTVAPVTTDYNLFRWSATYGNPTKLGLSAGGYGGYDFVLNQLQYGAFQAGYNWDCCGLNFEVRRYSLGPVRNDTQYLYSFTLAGVGSAGSLRRAERVF</sequence>
<feature type="region of interest" description="Disordered" evidence="1">
    <location>
        <begin position="35"/>
        <end position="59"/>
    </location>
</feature>
<comment type="caution">
    <text evidence="5">The sequence shown here is derived from an EMBL/GenBank/DDBJ whole genome shotgun (WGS) entry which is preliminary data.</text>
</comment>
<dbReference type="PANTHER" id="PTHR30189">
    <property type="entry name" value="LPS-ASSEMBLY PROTEIN"/>
    <property type="match status" value="1"/>
</dbReference>
<dbReference type="GO" id="GO:0009279">
    <property type="term" value="C:cell outer membrane"/>
    <property type="evidence" value="ECO:0007669"/>
    <property type="project" value="InterPro"/>
</dbReference>
<dbReference type="PANTHER" id="PTHR30189:SF1">
    <property type="entry name" value="LPS-ASSEMBLY PROTEIN LPTD"/>
    <property type="match status" value="1"/>
</dbReference>
<dbReference type="InterPro" id="IPR050218">
    <property type="entry name" value="LptD"/>
</dbReference>
<evidence type="ECO:0000259" key="3">
    <source>
        <dbReference type="Pfam" id="PF04453"/>
    </source>
</evidence>
<evidence type="ECO:0000313" key="6">
    <source>
        <dbReference type="Proteomes" id="UP000295210"/>
    </source>
</evidence>
<dbReference type="AlphaFoldDB" id="A0A4R1L1V9"/>
<dbReference type="Pfam" id="PF04453">
    <property type="entry name" value="LptD"/>
    <property type="match status" value="1"/>
</dbReference>
<dbReference type="EMBL" id="SMGK01000004">
    <property type="protein sequence ID" value="TCK71968.1"/>
    <property type="molecule type" value="Genomic_DNA"/>
</dbReference>
<gene>
    <name evidence="5" type="ORF">C7378_2592</name>
</gene>
<evidence type="ECO:0000256" key="1">
    <source>
        <dbReference type="SAM" id="MobiDB-lite"/>
    </source>
</evidence>
<keyword evidence="2" id="KW-0732">Signal</keyword>
<evidence type="ECO:0000313" key="5">
    <source>
        <dbReference type="EMBL" id="TCK71968.1"/>
    </source>
</evidence>
<dbReference type="OrthoDB" id="9760225at2"/>
<feature type="domain" description="LPS-assembly protein LptD central" evidence="4">
    <location>
        <begin position="232"/>
        <end position="312"/>
    </location>
</feature>
<dbReference type="GO" id="GO:0015920">
    <property type="term" value="P:lipopolysaccharide transport"/>
    <property type="evidence" value="ECO:0007669"/>
    <property type="project" value="InterPro"/>
</dbReference>
<dbReference type="InterPro" id="IPR045659">
    <property type="entry name" value="LptD_2"/>
</dbReference>
<dbReference type="GO" id="GO:1990351">
    <property type="term" value="C:transporter complex"/>
    <property type="evidence" value="ECO:0007669"/>
    <property type="project" value="TreeGrafter"/>
</dbReference>
<protein>
    <submittedName>
        <fullName evidence="5">LPS-assembly protein</fullName>
    </submittedName>
</protein>
<reference evidence="5 6" key="1">
    <citation type="submission" date="2019-03" db="EMBL/GenBank/DDBJ databases">
        <title>Genomic Encyclopedia of Type Strains, Phase IV (KMG-IV): sequencing the most valuable type-strain genomes for metagenomic binning, comparative biology and taxonomic classification.</title>
        <authorList>
            <person name="Goeker M."/>
        </authorList>
    </citation>
    <scope>NUCLEOTIDE SEQUENCE [LARGE SCALE GENOMIC DNA]</scope>
    <source>
        <strain evidence="5 6">DSM 103428</strain>
    </source>
</reference>
<feature type="chain" id="PRO_5020260327" evidence="2">
    <location>
        <begin position="28"/>
        <end position="839"/>
    </location>
</feature>
<dbReference type="Pfam" id="PF19838">
    <property type="entry name" value="LptD_2"/>
    <property type="match status" value="1"/>
</dbReference>
<dbReference type="GO" id="GO:0043165">
    <property type="term" value="P:Gram-negative-bacterium-type cell outer membrane assembly"/>
    <property type="evidence" value="ECO:0007669"/>
    <property type="project" value="InterPro"/>
</dbReference>
<dbReference type="HAMAP" id="MF_01411">
    <property type="entry name" value="LPS_assembly_LptD"/>
    <property type="match status" value="1"/>
</dbReference>